<dbReference type="EMBL" id="BK015802">
    <property type="protein sequence ID" value="DAE25789.1"/>
    <property type="molecule type" value="Genomic_DNA"/>
</dbReference>
<accession>A0A8S5R477</accession>
<dbReference type="PANTHER" id="PTHR30461">
    <property type="entry name" value="DNA-INVERTASE FROM LAMBDOID PROPHAGE"/>
    <property type="match status" value="1"/>
</dbReference>
<dbReference type="InterPro" id="IPR036162">
    <property type="entry name" value="Resolvase-like_N_sf"/>
</dbReference>
<dbReference type="GO" id="GO:0000150">
    <property type="term" value="F:DNA strand exchange activity"/>
    <property type="evidence" value="ECO:0007669"/>
    <property type="project" value="InterPro"/>
</dbReference>
<dbReference type="SUPFAM" id="SSF53041">
    <property type="entry name" value="Resolvase-like"/>
    <property type="match status" value="1"/>
</dbReference>
<dbReference type="CDD" id="cd00338">
    <property type="entry name" value="Ser_Recombinase"/>
    <property type="match status" value="1"/>
</dbReference>
<dbReference type="GO" id="GO:0003677">
    <property type="term" value="F:DNA binding"/>
    <property type="evidence" value="ECO:0007669"/>
    <property type="project" value="UniProtKB-KW"/>
</dbReference>
<sequence>MVMEKEARKAMRVAVYCRLARADQDDTLLEVQKERLRIYAKERGYDIVAEIAEIGSGLSLNRPGIREMAGLAHRHMIDAVLVSDISRLCRDCGQALRLEGKPKKQGVSIESIKGNPLTEYRRARIALGCIMK</sequence>
<evidence type="ECO:0000256" key="2">
    <source>
        <dbReference type="ARBA" id="ARBA00023172"/>
    </source>
</evidence>
<dbReference type="Pfam" id="PF00239">
    <property type="entry name" value="Resolvase"/>
    <property type="match status" value="1"/>
</dbReference>
<evidence type="ECO:0000313" key="4">
    <source>
        <dbReference type="EMBL" id="DAE25789.1"/>
    </source>
</evidence>
<keyword evidence="2" id="KW-0233">DNA recombination</keyword>
<protein>
    <submittedName>
        <fullName evidence="4">Integrase</fullName>
    </submittedName>
</protein>
<keyword evidence="1" id="KW-0238">DNA-binding</keyword>
<dbReference type="Gene3D" id="3.40.50.1390">
    <property type="entry name" value="Resolvase, N-terminal catalytic domain"/>
    <property type="match status" value="1"/>
</dbReference>
<dbReference type="PROSITE" id="PS51736">
    <property type="entry name" value="RECOMBINASES_3"/>
    <property type="match status" value="1"/>
</dbReference>
<dbReference type="SMART" id="SM00857">
    <property type="entry name" value="Resolvase"/>
    <property type="match status" value="1"/>
</dbReference>
<proteinExistence type="predicted"/>
<feature type="domain" description="Resolvase/invertase-type recombinase catalytic" evidence="3">
    <location>
        <begin position="12"/>
        <end position="132"/>
    </location>
</feature>
<reference evidence="4" key="1">
    <citation type="journal article" date="2021" name="Proc. Natl. Acad. Sci. U.S.A.">
        <title>A Catalog of Tens of Thousands of Viruses from Human Metagenomes Reveals Hidden Associations with Chronic Diseases.</title>
        <authorList>
            <person name="Tisza M.J."/>
            <person name="Buck C.B."/>
        </authorList>
    </citation>
    <scope>NUCLEOTIDE SEQUENCE</scope>
    <source>
        <strain evidence="4">CtsAY3</strain>
    </source>
</reference>
<name>A0A8S5R477_9CAUD</name>
<dbReference type="InterPro" id="IPR006119">
    <property type="entry name" value="Resolv_N"/>
</dbReference>
<evidence type="ECO:0000256" key="1">
    <source>
        <dbReference type="ARBA" id="ARBA00023125"/>
    </source>
</evidence>
<evidence type="ECO:0000259" key="3">
    <source>
        <dbReference type="PROSITE" id="PS51736"/>
    </source>
</evidence>
<dbReference type="InterPro" id="IPR050639">
    <property type="entry name" value="SSR_resolvase"/>
</dbReference>
<dbReference type="PANTHER" id="PTHR30461:SF2">
    <property type="entry name" value="SERINE RECOMBINASE PINE-RELATED"/>
    <property type="match status" value="1"/>
</dbReference>
<organism evidence="4">
    <name type="scientific">Siphoviridae sp. ctsAY3</name>
    <dbReference type="NCBI Taxonomy" id="2827281"/>
    <lineage>
        <taxon>Viruses</taxon>
        <taxon>Duplodnaviria</taxon>
        <taxon>Heunggongvirae</taxon>
        <taxon>Uroviricota</taxon>
        <taxon>Caudoviricetes</taxon>
    </lineage>
</organism>